<feature type="binding site" evidence="15">
    <location>
        <position position="180"/>
    </location>
    <ligand>
        <name>Mn(2+)</name>
        <dbReference type="ChEBI" id="CHEBI:29035"/>
    </ligand>
</feature>
<dbReference type="UniPathway" id="UPA00378"/>
<evidence type="ECO:0000256" key="11">
    <source>
        <dbReference type="ARBA" id="ARBA00023180"/>
    </source>
</evidence>
<dbReference type="Pfam" id="PF03360">
    <property type="entry name" value="Glyco_transf_43"/>
    <property type="match status" value="1"/>
</dbReference>
<reference evidence="22" key="2">
    <citation type="submission" date="2019-09" db="UniProtKB">
        <authorList>
            <consortium name="WormBaseParasite"/>
        </authorList>
    </citation>
    <scope>IDENTIFICATION</scope>
</reference>
<feature type="coiled-coil region" evidence="18">
    <location>
        <begin position="542"/>
        <end position="569"/>
    </location>
</feature>
<dbReference type="GO" id="GO:0071014">
    <property type="term" value="C:post-mRNA release spliceosomal complex"/>
    <property type="evidence" value="ECO:0007669"/>
    <property type="project" value="TreeGrafter"/>
</dbReference>
<dbReference type="SUPFAM" id="SSF53448">
    <property type="entry name" value="Nucleotide-diphospho-sugar transferases"/>
    <property type="match status" value="1"/>
</dbReference>
<evidence type="ECO:0000256" key="18">
    <source>
        <dbReference type="SAM" id="Coils"/>
    </source>
</evidence>
<dbReference type="GO" id="GO:0000139">
    <property type="term" value="C:Golgi membrane"/>
    <property type="evidence" value="ECO:0007669"/>
    <property type="project" value="UniProtKB-SubCell"/>
</dbReference>
<evidence type="ECO:0000313" key="20">
    <source>
        <dbReference type="EMBL" id="VDP43095.1"/>
    </source>
</evidence>
<feature type="coiled-coil region" evidence="18">
    <location>
        <begin position="5"/>
        <end position="53"/>
    </location>
</feature>
<dbReference type="GO" id="GO:0015018">
    <property type="term" value="F:galactosylgalactosylxylosylprotein 3-beta-glucuronosyltransferase activity"/>
    <property type="evidence" value="ECO:0007669"/>
    <property type="project" value="UniProtKB-UniRule"/>
</dbReference>
<evidence type="ECO:0000256" key="6">
    <source>
        <dbReference type="ARBA" id="ARBA00022692"/>
    </source>
</evidence>
<evidence type="ECO:0000256" key="17">
    <source>
        <dbReference type="RuleBase" id="RU363127"/>
    </source>
</evidence>
<evidence type="ECO:0000256" key="5">
    <source>
        <dbReference type="ARBA" id="ARBA00022679"/>
    </source>
</evidence>
<name>A0A183GN73_HELPZ</name>
<feature type="active site" description="Proton donor/acceptor" evidence="14">
    <location>
        <position position="266"/>
    </location>
</feature>
<organism evidence="21 22">
    <name type="scientific">Heligmosomoides polygyrus</name>
    <name type="common">Parasitic roundworm</name>
    <dbReference type="NCBI Taxonomy" id="6339"/>
    <lineage>
        <taxon>Eukaryota</taxon>
        <taxon>Metazoa</taxon>
        <taxon>Ecdysozoa</taxon>
        <taxon>Nematoda</taxon>
        <taxon>Chromadorea</taxon>
        <taxon>Rhabditida</taxon>
        <taxon>Rhabditina</taxon>
        <taxon>Rhabditomorpha</taxon>
        <taxon>Strongyloidea</taxon>
        <taxon>Heligmosomidae</taxon>
        <taxon>Heligmosomoides</taxon>
    </lineage>
</organism>
<dbReference type="PANTHER" id="PTHR12111">
    <property type="entry name" value="SPLICING FACTOR YJU2"/>
    <property type="match status" value="1"/>
</dbReference>
<comment type="catalytic activity">
    <reaction evidence="13 17">
        <text>3-O-(beta-D-galactosyl-(1-&gt;3)-beta-D-galactosyl-(1-&gt;4)-beta-D-xylosyl)-L-seryl-[protein] + UDP-alpha-D-glucuronate = 3-O-(beta-D-GlcA-(1-&gt;3)-beta-D-Gal-(1-&gt;3)-beta-D-Gal-(1-&gt;4)-beta-D-Xyl)-L-seryl-[protein] + UDP + H(+)</text>
        <dbReference type="Rhea" id="RHEA:24168"/>
        <dbReference type="Rhea" id="RHEA-COMP:12571"/>
        <dbReference type="Rhea" id="RHEA-COMP:12573"/>
        <dbReference type="ChEBI" id="CHEBI:15378"/>
        <dbReference type="ChEBI" id="CHEBI:58052"/>
        <dbReference type="ChEBI" id="CHEBI:58223"/>
        <dbReference type="ChEBI" id="CHEBI:132090"/>
        <dbReference type="ChEBI" id="CHEBI:132093"/>
        <dbReference type="EC" id="2.4.1.135"/>
    </reaction>
</comment>
<feature type="compositionally biased region" description="Basic and acidic residues" evidence="19">
    <location>
        <begin position="698"/>
        <end position="708"/>
    </location>
</feature>
<dbReference type="AlphaFoldDB" id="A0A183GN73"/>
<dbReference type="GO" id="GO:0005684">
    <property type="term" value="C:U2-type spliceosomal complex"/>
    <property type="evidence" value="ECO:0007669"/>
    <property type="project" value="TreeGrafter"/>
</dbReference>
<comment type="similarity">
    <text evidence="3 17">Belongs to the glycosyltransferase 43 family.</text>
</comment>
<keyword evidence="18" id="KW-0175">Coiled coil</keyword>
<evidence type="ECO:0000256" key="7">
    <source>
        <dbReference type="ARBA" id="ARBA00022723"/>
    </source>
</evidence>
<dbReference type="CDD" id="cd00218">
    <property type="entry name" value="GlcAT-I"/>
    <property type="match status" value="1"/>
</dbReference>
<reference evidence="20 21" key="1">
    <citation type="submission" date="2018-11" db="EMBL/GenBank/DDBJ databases">
        <authorList>
            <consortium name="Pathogen Informatics"/>
        </authorList>
    </citation>
    <scope>NUCLEOTIDE SEQUENCE [LARGE SCALE GENOMIC DNA]</scope>
</reference>
<comment type="cofactor">
    <cofactor evidence="15 17">
        <name>Mn(2+)</name>
        <dbReference type="ChEBI" id="CHEBI:29035"/>
    </cofactor>
</comment>
<dbReference type="WBParaSite" id="HPBE_0002414301-mRNA-1">
    <property type="protein sequence ID" value="HPBE_0002414301-mRNA-1"/>
    <property type="gene ID" value="HPBE_0002414301"/>
</dbReference>
<keyword evidence="9" id="KW-1133">Transmembrane helix</keyword>
<evidence type="ECO:0000256" key="19">
    <source>
        <dbReference type="SAM" id="MobiDB-lite"/>
    </source>
</evidence>
<dbReference type="EMBL" id="UZAH01035903">
    <property type="protein sequence ID" value="VDP43095.1"/>
    <property type="molecule type" value="Genomic_DNA"/>
</dbReference>
<dbReference type="InterPro" id="IPR005027">
    <property type="entry name" value="Glyco_trans_43"/>
</dbReference>
<dbReference type="GO" id="GO:0009101">
    <property type="term" value="P:glycoprotein biosynthetic process"/>
    <property type="evidence" value="ECO:0007669"/>
    <property type="project" value="UniProtKB-ARBA"/>
</dbReference>
<comment type="similarity">
    <text evidence="2">Belongs to the CWC16 family.</text>
</comment>
<accession>A0A183GN73</accession>
<dbReference type="OrthoDB" id="360327at2759"/>
<dbReference type="Gene3D" id="3.90.550.10">
    <property type="entry name" value="Spore Coat Polysaccharide Biosynthesis Protein SpsA, Chain A"/>
    <property type="match status" value="1"/>
</dbReference>
<evidence type="ECO:0000313" key="21">
    <source>
        <dbReference type="Proteomes" id="UP000050761"/>
    </source>
</evidence>
<feature type="region of interest" description="Disordered" evidence="19">
    <location>
        <begin position="675"/>
        <end position="724"/>
    </location>
</feature>
<dbReference type="Proteomes" id="UP000050761">
    <property type="component" value="Unassembled WGS sequence"/>
</dbReference>
<evidence type="ECO:0000256" key="13">
    <source>
        <dbReference type="ARBA" id="ARBA00047979"/>
    </source>
</evidence>
<evidence type="ECO:0000256" key="8">
    <source>
        <dbReference type="ARBA" id="ARBA00022968"/>
    </source>
</evidence>
<keyword evidence="10" id="KW-0472">Membrane</keyword>
<feature type="site" description="Interaction with galactose moiety of substrate glycoprotein" evidence="16">
    <location>
        <position position="211"/>
    </location>
</feature>
<evidence type="ECO:0000256" key="1">
    <source>
        <dbReference type="ARBA" id="ARBA00004606"/>
    </source>
</evidence>
<protein>
    <recommendedName>
        <fullName evidence="4 17">Galactosylgalactosylxylosylprotein 3-beta-glucuronosyltransferase</fullName>
        <ecNumber evidence="4 17">2.4.1.135</ecNumber>
    </recommendedName>
</protein>
<evidence type="ECO:0000256" key="2">
    <source>
        <dbReference type="ARBA" id="ARBA00005595"/>
    </source>
</evidence>
<keyword evidence="5 17" id="KW-0808">Transferase</keyword>
<evidence type="ECO:0000256" key="15">
    <source>
        <dbReference type="PIRSR" id="PIRSR605027-3"/>
    </source>
</evidence>
<comment type="pathway">
    <text evidence="17">Protein modification; protein glycosylation.</text>
</comment>
<evidence type="ECO:0000256" key="16">
    <source>
        <dbReference type="PIRSR" id="PIRSR605027-4"/>
    </source>
</evidence>
<evidence type="ECO:0000256" key="4">
    <source>
        <dbReference type="ARBA" id="ARBA00012641"/>
    </source>
</evidence>
<proteinExistence type="inferred from homology"/>
<keyword evidence="6" id="KW-0812">Transmembrane</keyword>
<dbReference type="GO" id="GO:0046872">
    <property type="term" value="F:metal ion binding"/>
    <property type="evidence" value="ECO:0007669"/>
    <property type="project" value="UniProtKB-KW"/>
</dbReference>
<evidence type="ECO:0000256" key="3">
    <source>
        <dbReference type="ARBA" id="ARBA00007706"/>
    </source>
</evidence>
<feature type="compositionally biased region" description="Low complexity" evidence="19">
    <location>
        <begin position="622"/>
        <end position="635"/>
    </location>
</feature>
<evidence type="ECO:0000256" key="10">
    <source>
        <dbReference type="ARBA" id="ARBA00023136"/>
    </source>
</evidence>
<dbReference type="FunFam" id="3.90.550.10:FF:000044">
    <property type="entry name" value="Galactosylgalactosylxylosylprotein 3-beta-glucuronosyltransferase"/>
    <property type="match status" value="1"/>
</dbReference>
<dbReference type="Pfam" id="PF04502">
    <property type="entry name" value="Saf4_Yju2"/>
    <property type="match status" value="1"/>
</dbReference>
<evidence type="ECO:0000313" key="22">
    <source>
        <dbReference type="WBParaSite" id="HPBE_0002414301-mRNA-1"/>
    </source>
</evidence>
<dbReference type="InterPro" id="IPR029044">
    <property type="entry name" value="Nucleotide-diphossugar_trans"/>
</dbReference>
<keyword evidence="21" id="KW-1185">Reference proteome</keyword>
<evidence type="ECO:0000256" key="12">
    <source>
        <dbReference type="ARBA" id="ARBA00023211"/>
    </source>
</evidence>
<dbReference type="EC" id="2.4.1.135" evidence="4 17"/>
<accession>A0A3P8EGA9</accession>
<keyword evidence="7 15" id="KW-0479">Metal-binding</keyword>
<keyword evidence="8 17" id="KW-0735">Signal-anchor</keyword>
<dbReference type="GO" id="GO:0000398">
    <property type="term" value="P:mRNA splicing, via spliceosome"/>
    <property type="evidence" value="ECO:0007669"/>
    <property type="project" value="InterPro"/>
</dbReference>
<comment type="subcellular location">
    <subcellularLocation>
        <location evidence="17">Golgi apparatus membrane</location>
        <topology evidence="17">Single-pass type II membrane protein</topology>
    </subcellularLocation>
    <subcellularLocation>
        <location evidence="1">Membrane</location>
        <topology evidence="1">Single-pass type II membrane protein</topology>
    </subcellularLocation>
</comment>
<dbReference type="InterPro" id="IPR007590">
    <property type="entry name" value="Saf4/Yju2"/>
</dbReference>
<evidence type="ECO:0000256" key="9">
    <source>
        <dbReference type="ARBA" id="ARBA00022989"/>
    </source>
</evidence>
<gene>
    <name evidence="20" type="ORF">HPBE_LOCUS24142</name>
</gene>
<keyword evidence="17" id="KW-0333">Golgi apparatus</keyword>
<dbReference type="PANTHER" id="PTHR12111:SF2">
    <property type="entry name" value="SPLICING FACTOR YJU2B-RELATED"/>
    <property type="match status" value="1"/>
</dbReference>
<keyword evidence="12 15" id="KW-0464">Manganese</keyword>
<feature type="region of interest" description="Disordered" evidence="19">
    <location>
        <begin position="616"/>
        <end position="644"/>
    </location>
</feature>
<sequence length="724" mass="83429">MISRVQNLDEEKITLEAEIQTLERKRDSLFMDIANKQREILRLDRREEQLEVLVRDRLSLASPSRKHDPMIYFITPTAFRPAQRADLTRLSYTLSHVPNLHWIVVEDSNSISPSVAEILNRSRLPHTHLNVRTPENKKMKYTDPSWYLPRGVAQRNAALAWMRKQLADLKKGAVYFGDDDNTYDLRLFDEIRSIHVAGIWPVGIVGGLIAERPHLAANGTVIGFNAVWKPEREFPIDMAAFAVNITLVTSRRGAAFSYDVARGYQESHFLAGLGLSRRDFEPKADNCSKVFVWHTRTEKSKFSKLDWERIAAMEREQWLLMKLRYSPSEDNNLSIICLLTVPLQGILRHYNISPFIAVTMGERKGQNFYYPPDFDYKTHKNLNKYHGTHALRERAKKISQGILVIRFEMPFNIWCLGCNNHVGMGVRYNAEKKKIGMYYTTPLYEFRMKCHLCDNYYVIRTDPKNFDYELVEGCTRQEKRFEPTEIDQLDTKDSSFSHKLAADAMFKTEHQEEDKTKATSDDTRMEKIEWVQERLRDDFAANQALRAQFRKEKRELNEKRAQDAELRARCSLSIPLVPEDPNDRKVAGMLLRYRGVDSHNEQEERRNEAASRRIFASTLTGPSTSSSDAPTLSSAERLKDSIRRRRNRRINDKFEFGPAPKKSSLALGIVKKTVKQEQQEDEDDDECSIVGDSSTLVDVKDGKDEKPPEGGSGLVADYDSSGSE</sequence>
<evidence type="ECO:0000256" key="14">
    <source>
        <dbReference type="PIRSR" id="PIRSR605027-1"/>
    </source>
</evidence>
<keyword evidence="11" id="KW-0325">Glycoprotein</keyword>